<feature type="compositionally biased region" description="Polar residues" evidence="9">
    <location>
        <begin position="546"/>
        <end position="557"/>
    </location>
</feature>
<dbReference type="CDD" id="cd06732">
    <property type="entry name" value="PDZ2_MAGI-1_3-like"/>
    <property type="match status" value="1"/>
</dbReference>
<dbReference type="InterPro" id="IPR036020">
    <property type="entry name" value="WW_dom_sf"/>
</dbReference>
<dbReference type="FunFam" id="2.30.42.10:FF:000103">
    <property type="entry name" value="membrane-associated guanylate kinase, WW and PDZ domain-containing protein 1 isoform X2"/>
    <property type="match status" value="1"/>
</dbReference>
<dbReference type="InterPro" id="IPR001202">
    <property type="entry name" value="WW_dom"/>
</dbReference>
<evidence type="ECO:0000259" key="11">
    <source>
        <dbReference type="PROSITE" id="PS50052"/>
    </source>
</evidence>
<dbReference type="PANTHER" id="PTHR10316:SF77">
    <property type="entry name" value="MEMBRANE-ASSOCIATED GUANYLATE KINASE, WW AND PDZ DOMAIN-CONTAINING PROTEIN 1 ISOFORM X1"/>
    <property type="match status" value="1"/>
</dbReference>
<dbReference type="PANTHER" id="PTHR10316">
    <property type="entry name" value="MEMBRANE ASSOCIATED GUANYLATE KINASE-RELATED"/>
    <property type="match status" value="1"/>
</dbReference>
<dbReference type="FunFam" id="2.20.70.10:FF:000001">
    <property type="entry name" value="Membrane-associated guanylate kinase, WW and PDZ domain-containing protein 1"/>
    <property type="match status" value="1"/>
</dbReference>
<comment type="subcellular location">
    <subcellularLocation>
        <location evidence="1">Membrane</location>
        <topology evidence="1">Peripheral membrane protein</topology>
    </subcellularLocation>
</comment>
<feature type="domain" description="PDZ" evidence="12">
    <location>
        <begin position="17"/>
        <end position="100"/>
    </location>
</feature>
<evidence type="ECO:0000256" key="1">
    <source>
        <dbReference type="ARBA" id="ARBA00004170"/>
    </source>
</evidence>
<dbReference type="GO" id="GO:0007165">
    <property type="term" value="P:signal transduction"/>
    <property type="evidence" value="ECO:0007669"/>
    <property type="project" value="TreeGrafter"/>
</dbReference>
<evidence type="ECO:0000256" key="2">
    <source>
        <dbReference type="ARBA" id="ARBA00022553"/>
    </source>
</evidence>
<dbReference type="SUPFAM" id="SSF51045">
    <property type="entry name" value="WW domain"/>
    <property type="match status" value="2"/>
</dbReference>
<dbReference type="CDD" id="cd06733">
    <property type="entry name" value="PDZ3_MAGI-1_3-like"/>
    <property type="match status" value="1"/>
</dbReference>
<dbReference type="Pfam" id="PF16666">
    <property type="entry name" value="MAGI_u5"/>
    <property type="match status" value="1"/>
</dbReference>
<feature type="domain" description="PDZ" evidence="12">
    <location>
        <begin position="432"/>
        <end position="501"/>
    </location>
</feature>
<evidence type="ECO:0000256" key="6">
    <source>
        <dbReference type="ARBA" id="ARBA00070829"/>
    </source>
</evidence>
<protein>
    <recommendedName>
        <fullName evidence="6">Membrane-associated guanylate kinase, WW and PDZ domain-containing protein 1</fullName>
    </recommendedName>
    <alternativeName>
        <fullName evidence="7">BAI1-associated protein 1</fullName>
    </alternativeName>
    <alternativeName>
        <fullName evidence="8">Membrane-associated guanylate kinase inverted 1</fullName>
    </alternativeName>
</protein>
<dbReference type="Gene3D" id="2.20.70.10">
    <property type="match status" value="2"/>
</dbReference>
<feature type="domain" description="WW" evidence="10">
    <location>
        <begin position="287"/>
        <end position="320"/>
    </location>
</feature>
<evidence type="ECO:0000313" key="13">
    <source>
        <dbReference type="Ensembl" id="ENSOMYP00000074732.2"/>
    </source>
</evidence>
<dbReference type="FunFam" id="2.20.70.10:FF:000002">
    <property type="entry name" value="Membrane-associated guanylate kinase, WW and PDZ domain-containing protein 3 isoform 1"/>
    <property type="match status" value="1"/>
</dbReference>
<dbReference type="Pfam" id="PF00625">
    <property type="entry name" value="Guanylate_kin"/>
    <property type="match status" value="1"/>
</dbReference>
<sequence length="1113" mass="121294">MSKVIQKKNHWITKVTECAVSRDARGELNVELRGGAENGEFPYIGEVREDVLVYKNGQLSEGELLLAVEGLSVSGLPLYDVLIVMNRCKGPVRLKTVRQGNKLNKDLKHYLSLRFQKSSPDHELQQTIRANLYHHAMPCTTRPPRDGEVPGVDYNFLSVEDFLNLEQSGTLLEIGTFEGNYYGTPKPPRQPVVGTVNLSDAVLLNGPPGSQQSTPKRTKSYNDMQNAQVVPADYEDDDQATEMNNSFTGMSFYITLSINCLIIPPLESHIPVTTHAQPQASPEDPLGPLPGNWEMAYTENGEVYFIDHNTKTTSWIDPRCLEKPLKPLEECEDDELPAGWEKIDDPVYGVYYVDHINRKTQYENPIVEAKRRMQLEQQQPQPPEEWIEEHSSAGAPLAVYDPPPLPPPPVGTKRGKPFFTRNPAELNGTFINTKLKKSRRGFGFTVVGGDEPDEFLQIKSLVLDGPAAVDGKMETGDVIVSVNDIIVLGYTHAQVVKIFQSIPIGSMVDLALCRGYPLPFDPDDPNTSLVTSVAILDKEPIIVNGQQSYDSPSSHGSQTGGPVNGMREPRALSPSAEVASNGSHGYSSSDVVTLASSIAGQPELITVHMEKGDKGFGFTIADSLTGGGQRVKQIVDYPRCRGLKESDILMEVNKRNVQNMTHNQVVDLLSKCPRGSEVTMLVQRGTKDSQSSSQHSVCSHRSTHTDSPSHPSSNMPSEADPGDGTMTLQKKPDPFKIWAQSRSMYESRQPDCQEQEIFLWRKDTGFGFRILGGNEAGEPIYIGHIVKYGAADEDGRLRSGDELICVDGTAVVGKSHQLVVQLMQQAAKQGHVNLTVRRKSSGYGVGKGEGDVPPSPASSHHSSTQAPSLTEGKRTPQGSQNSLNTVSSGSGSTSGIGSGGGGGSGSAVVPAALQPYDMEIQRGENEGFGFVIVSSVSRPDAGTTLESSNASLLTNAEKIATITTTHTPQTDAEFYSVDLERDSKGFGFSLRGGREYNMDLYVLRLAEDGAAVRNGKMRVGDEILEINSESTKNMKHARAIELIKNGGRRARLVLKRGDGSVPEYAMMAPHLAVGTMRNDKMGEPCFYLMGQNQTTTPAMTGTLPHPGHKTLRK</sequence>
<comment type="function">
    <text evidence="5">Plays a role in coupling actin fibers to cell junctions in endothelial cells, via its interaction with AMOTL2 and CDH5. May regulate acid-induced ASIC3 currents by modulating its expression at the cell surface.</text>
</comment>
<dbReference type="GO" id="GO:0016020">
    <property type="term" value="C:membrane"/>
    <property type="evidence" value="ECO:0007669"/>
    <property type="project" value="UniProtKB-SubCell"/>
</dbReference>
<dbReference type="PROSITE" id="PS50106">
    <property type="entry name" value="PDZ"/>
    <property type="match status" value="5"/>
</dbReference>
<dbReference type="InterPro" id="IPR001478">
    <property type="entry name" value="PDZ"/>
</dbReference>
<evidence type="ECO:0000256" key="8">
    <source>
        <dbReference type="ARBA" id="ARBA00079517"/>
    </source>
</evidence>
<feature type="compositionally biased region" description="Polar residues" evidence="9">
    <location>
        <begin position="876"/>
        <end position="886"/>
    </location>
</feature>
<keyword evidence="14" id="KW-1185">Reference proteome</keyword>
<feature type="region of interest" description="Disordered" evidence="9">
    <location>
        <begin position="833"/>
        <end position="905"/>
    </location>
</feature>
<dbReference type="Pfam" id="PF00397">
    <property type="entry name" value="WW"/>
    <property type="match status" value="2"/>
</dbReference>
<feature type="region of interest" description="Disordered" evidence="9">
    <location>
        <begin position="683"/>
        <end position="732"/>
    </location>
</feature>
<dbReference type="CDD" id="cd06731">
    <property type="entry name" value="PDZ1_MAGI-1_3-like"/>
    <property type="match status" value="1"/>
</dbReference>
<dbReference type="FunFam" id="2.30.42.10:FF:000005">
    <property type="entry name" value="Membrane associated guanylate kinase, WW and PDZ domain containing 1"/>
    <property type="match status" value="1"/>
</dbReference>
<dbReference type="CDD" id="cd00201">
    <property type="entry name" value="WW"/>
    <property type="match status" value="2"/>
</dbReference>
<feature type="region of interest" description="Disordered" evidence="9">
    <location>
        <begin position="546"/>
        <end position="584"/>
    </location>
</feature>
<keyword evidence="4" id="KW-0472">Membrane</keyword>
<dbReference type="Proteomes" id="UP000694395">
    <property type="component" value="Chromosome 16"/>
</dbReference>
<dbReference type="FunFam" id="2.30.42.10:FF:000015">
    <property type="entry name" value="Membrane associated guanylate kinase, WW and PDZ domain containing 1"/>
    <property type="match status" value="1"/>
</dbReference>
<feature type="compositionally biased region" description="Low complexity" evidence="9">
    <location>
        <begin position="689"/>
        <end position="713"/>
    </location>
</feature>
<dbReference type="SUPFAM" id="SSF52540">
    <property type="entry name" value="P-loop containing nucleoside triphosphate hydrolases"/>
    <property type="match status" value="1"/>
</dbReference>
<evidence type="ECO:0000256" key="7">
    <source>
        <dbReference type="ARBA" id="ARBA00078448"/>
    </source>
</evidence>
<proteinExistence type="predicted"/>
<keyword evidence="2" id="KW-0597">Phosphoprotein</keyword>
<name>A0A8C7W575_ONCMY</name>
<dbReference type="Gene3D" id="3.30.63.10">
    <property type="entry name" value="Guanylate Kinase phosphate binding domain"/>
    <property type="match status" value="1"/>
</dbReference>
<evidence type="ECO:0000256" key="9">
    <source>
        <dbReference type="SAM" id="MobiDB-lite"/>
    </source>
</evidence>
<evidence type="ECO:0000259" key="12">
    <source>
        <dbReference type="PROSITE" id="PS50106"/>
    </source>
</evidence>
<dbReference type="InterPro" id="IPR020590">
    <property type="entry name" value="Guanylate_kinase_CS"/>
</dbReference>
<dbReference type="InterPro" id="IPR036034">
    <property type="entry name" value="PDZ_sf"/>
</dbReference>
<evidence type="ECO:0000256" key="4">
    <source>
        <dbReference type="ARBA" id="ARBA00023136"/>
    </source>
</evidence>
<dbReference type="Gene3D" id="2.30.42.10">
    <property type="match status" value="5"/>
</dbReference>
<dbReference type="GO" id="GO:0005911">
    <property type="term" value="C:cell-cell junction"/>
    <property type="evidence" value="ECO:0007669"/>
    <property type="project" value="TreeGrafter"/>
</dbReference>
<dbReference type="AlphaFoldDB" id="A0A8C7W575"/>
<dbReference type="SMART" id="SM00228">
    <property type="entry name" value="PDZ"/>
    <property type="match status" value="5"/>
</dbReference>
<evidence type="ECO:0000256" key="5">
    <source>
        <dbReference type="ARBA" id="ARBA00058771"/>
    </source>
</evidence>
<evidence type="ECO:0000259" key="10">
    <source>
        <dbReference type="PROSITE" id="PS50020"/>
    </source>
</evidence>
<evidence type="ECO:0000313" key="14">
    <source>
        <dbReference type="Proteomes" id="UP000694395"/>
    </source>
</evidence>
<dbReference type="CDD" id="cd06730">
    <property type="entry name" value="PDZ0_MAGI-1_3-like"/>
    <property type="match status" value="1"/>
</dbReference>
<dbReference type="Pfam" id="PF00595">
    <property type="entry name" value="PDZ"/>
    <property type="match status" value="4"/>
</dbReference>
<dbReference type="FunFam" id="2.30.42.10:FF:000006">
    <property type="entry name" value="Membrane associated guanylate kinase, WW and PDZ domain containing 1"/>
    <property type="match status" value="1"/>
</dbReference>
<keyword evidence="3" id="KW-0677">Repeat</keyword>
<reference evidence="13" key="1">
    <citation type="submission" date="2020-07" db="EMBL/GenBank/DDBJ databases">
        <title>A long reads based de novo assembly of the rainbow trout Arlee double haploid line genome.</title>
        <authorList>
            <person name="Gao G."/>
            <person name="Palti Y."/>
        </authorList>
    </citation>
    <scope>NUCLEOTIDE SEQUENCE [LARGE SCALE GENOMIC DNA]</scope>
</reference>
<dbReference type="GO" id="GO:0005634">
    <property type="term" value="C:nucleus"/>
    <property type="evidence" value="ECO:0007669"/>
    <property type="project" value="UniProtKB-ARBA"/>
</dbReference>
<dbReference type="PROSITE" id="PS50052">
    <property type="entry name" value="GUANYLATE_KINASE_2"/>
    <property type="match status" value="1"/>
</dbReference>
<dbReference type="PROSITE" id="PS01159">
    <property type="entry name" value="WW_DOMAIN_1"/>
    <property type="match status" value="2"/>
</dbReference>
<feature type="domain" description="WW" evidence="10">
    <location>
        <begin position="334"/>
        <end position="367"/>
    </location>
</feature>
<dbReference type="CDD" id="cd06735">
    <property type="entry name" value="PDZ5_MAGI-1_3-like"/>
    <property type="match status" value="1"/>
</dbReference>
<dbReference type="GeneTree" id="ENSGT00940000155820"/>
<dbReference type="FunFam" id="2.30.42.10:FF:000042">
    <property type="entry name" value="Membrane-associated guanylate kinase, WW and PDZ domain-containing protein 3 isoform 1"/>
    <property type="match status" value="1"/>
</dbReference>
<feature type="compositionally biased region" description="Low complexity" evidence="9">
    <location>
        <begin position="857"/>
        <end position="868"/>
    </location>
</feature>
<feature type="domain" description="Guanylate kinase-like" evidence="11">
    <location>
        <begin position="108"/>
        <end position="184"/>
    </location>
</feature>
<dbReference type="SUPFAM" id="SSF50156">
    <property type="entry name" value="PDZ domain-like"/>
    <property type="match status" value="5"/>
</dbReference>
<dbReference type="PROSITE" id="PS50020">
    <property type="entry name" value="WW_DOMAIN_2"/>
    <property type="match status" value="2"/>
</dbReference>
<dbReference type="InterPro" id="IPR027417">
    <property type="entry name" value="P-loop_NTPase"/>
</dbReference>
<feature type="domain" description="PDZ" evidence="12">
    <location>
        <begin position="756"/>
        <end position="838"/>
    </location>
</feature>
<dbReference type="Pfam" id="PF16663">
    <property type="entry name" value="MAGI_u1"/>
    <property type="match status" value="1"/>
</dbReference>
<dbReference type="SMART" id="SM00072">
    <property type="entry name" value="GuKc"/>
    <property type="match status" value="1"/>
</dbReference>
<dbReference type="InterPro" id="IPR008144">
    <property type="entry name" value="Guanylate_kin-like_dom"/>
</dbReference>
<feature type="domain" description="PDZ" evidence="12">
    <location>
        <begin position="976"/>
        <end position="1058"/>
    </location>
</feature>
<reference evidence="13" key="3">
    <citation type="submission" date="2025-09" db="UniProtKB">
        <authorList>
            <consortium name="Ensembl"/>
        </authorList>
    </citation>
    <scope>IDENTIFICATION</scope>
</reference>
<dbReference type="FunFam" id="3.30.63.10:FF:000003">
    <property type="entry name" value="Membrane-associated guanylate kinase, WW and PDZ domain-containing protein 3 isoform 1"/>
    <property type="match status" value="1"/>
</dbReference>
<accession>A0A8C7W575</accession>
<dbReference type="Ensembl" id="ENSOMYT00000081360.2">
    <property type="protein sequence ID" value="ENSOMYP00000074732.2"/>
    <property type="gene ID" value="ENSOMYG00000034539.2"/>
</dbReference>
<evidence type="ECO:0000256" key="3">
    <source>
        <dbReference type="ARBA" id="ARBA00022737"/>
    </source>
</evidence>
<gene>
    <name evidence="13" type="primary">LOC110491133</name>
</gene>
<dbReference type="SMART" id="SM00456">
    <property type="entry name" value="WW"/>
    <property type="match status" value="2"/>
</dbReference>
<organism evidence="13 14">
    <name type="scientific">Oncorhynchus mykiss</name>
    <name type="common">Rainbow trout</name>
    <name type="synonym">Salmo gairdneri</name>
    <dbReference type="NCBI Taxonomy" id="8022"/>
    <lineage>
        <taxon>Eukaryota</taxon>
        <taxon>Metazoa</taxon>
        <taxon>Chordata</taxon>
        <taxon>Craniata</taxon>
        <taxon>Vertebrata</taxon>
        <taxon>Euteleostomi</taxon>
        <taxon>Actinopterygii</taxon>
        <taxon>Neopterygii</taxon>
        <taxon>Teleostei</taxon>
        <taxon>Protacanthopterygii</taxon>
        <taxon>Salmoniformes</taxon>
        <taxon>Salmonidae</taxon>
        <taxon>Salmoninae</taxon>
        <taxon>Oncorhynchus</taxon>
    </lineage>
</organism>
<dbReference type="PROSITE" id="PS00856">
    <property type="entry name" value="GUANYLATE_KINASE_1"/>
    <property type="match status" value="1"/>
</dbReference>
<reference evidence="13" key="2">
    <citation type="submission" date="2025-08" db="UniProtKB">
        <authorList>
            <consortium name="Ensembl"/>
        </authorList>
    </citation>
    <scope>IDENTIFICATION</scope>
</reference>
<dbReference type="InterPro" id="IPR008145">
    <property type="entry name" value="GK/Ca_channel_bsu"/>
</dbReference>
<feature type="domain" description="PDZ" evidence="12">
    <location>
        <begin position="606"/>
        <end position="684"/>
    </location>
</feature>
<feature type="compositionally biased region" description="Gly residues" evidence="9">
    <location>
        <begin position="892"/>
        <end position="905"/>
    </location>
</feature>
<dbReference type="GO" id="GO:0005737">
    <property type="term" value="C:cytoplasm"/>
    <property type="evidence" value="ECO:0007669"/>
    <property type="project" value="TreeGrafter"/>
</dbReference>